<name>A0A6C0BSW1_9ZZZZ</name>
<sequence length="213" mass="23486">MSINTLTRKCKTQYHQKVSHNTVFSLTGTHRNQGYVGQTNLSRSTKMTPFTHFGGPRGHGSKTGTTSNVFNSGKLSTCHNDSTIKKPTLNTKGLISTKYKWNKRGYPYTVVQPDINNSFFDSSSRYTRDLAAASICVLPKDVSNVDKSCTGGNCSNFIGGKRVIRTVYSKQFNSSVSQGMYIFRRTKRCANTSLGNTTDSTYPAKINNDSTGC</sequence>
<accession>A0A6C0BSW1</accession>
<reference evidence="1" key="1">
    <citation type="journal article" date="2020" name="Nature">
        <title>Giant virus diversity and host interactions through global metagenomics.</title>
        <authorList>
            <person name="Schulz F."/>
            <person name="Roux S."/>
            <person name="Paez-Espino D."/>
            <person name="Jungbluth S."/>
            <person name="Walsh D.A."/>
            <person name="Denef V.J."/>
            <person name="McMahon K.D."/>
            <person name="Konstantinidis K.T."/>
            <person name="Eloe-Fadrosh E.A."/>
            <person name="Kyrpides N.C."/>
            <person name="Woyke T."/>
        </authorList>
    </citation>
    <scope>NUCLEOTIDE SEQUENCE</scope>
    <source>
        <strain evidence="1">GVMAG-M-3300018428-16</strain>
    </source>
</reference>
<protein>
    <submittedName>
        <fullName evidence="1">Uncharacterized protein</fullName>
    </submittedName>
</protein>
<dbReference type="AlphaFoldDB" id="A0A6C0BSW1"/>
<dbReference type="EMBL" id="MN739239">
    <property type="protein sequence ID" value="QHS95082.1"/>
    <property type="molecule type" value="Genomic_DNA"/>
</dbReference>
<organism evidence="1">
    <name type="scientific">viral metagenome</name>
    <dbReference type="NCBI Taxonomy" id="1070528"/>
    <lineage>
        <taxon>unclassified sequences</taxon>
        <taxon>metagenomes</taxon>
        <taxon>organismal metagenomes</taxon>
    </lineage>
</organism>
<evidence type="ECO:0000313" key="1">
    <source>
        <dbReference type="EMBL" id="QHS95082.1"/>
    </source>
</evidence>
<proteinExistence type="predicted"/>